<feature type="region of interest" description="Disordered" evidence="1">
    <location>
        <begin position="1"/>
        <end position="80"/>
    </location>
</feature>
<name>A0AAE1SI18_9SOLA</name>
<evidence type="ECO:0000313" key="2">
    <source>
        <dbReference type="EMBL" id="KAK4369964.1"/>
    </source>
</evidence>
<dbReference type="EMBL" id="JAVYJV010000005">
    <property type="protein sequence ID" value="KAK4369964.1"/>
    <property type="molecule type" value="Genomic_DNA"/>
</dbReference>
<comment type="caution">
    <text evidence="2">The sequence shown here is derived from an EMBL/GenBank/DDBJ whole genome shotgun (WGS) entry which is preliminary data.</text>
</comment>
<evidence type="ECO:0000256" key="1">
    <source>
        <dbReference type="SAM" id="MobiDB-lite"/>
    </source>
</evidence>
<proteinExistence type="predicted"/>
<dbReference type="InterPro" id="IPR039622">
    <property type="entry name" value="MBD10/11"/>
</dbReference>
<feature type="compositionally biased region" description="Basic and acidic residues" evidence="1">
    <location>
        <begin position="68"/>
        <end position="80"/>
    </location>
</feature>
<dbReference type="Proteomes" id="UP001291623">
    <property type="component" value="Unassembled WGS sequence"/>
</dbReference>
<accession>A0AAE1SI18</accession>
<dbReference type="PANTHER" id="PTHR33729">
    <property type="entry name" value="METHYL-CPG BINDING DOMAIN CONTAINING PROTEIN, EXPRESSED"/>
    <property type="match status" value="1"/>
</dbReference>
<evidence type="ECO:0000313" key="3">
    <source>
        <dbReference type="Proteomes" id="UP001291623"/>
    </source>
</evidence>
<feature type="region of interest" description="Disordered" evidence="1">
    <location>
        <begin position="205"/>
        <end position="256"/>
    </location>
</feature>
<reference evidence="2" key="1">
    <citation type="submission" date="2023-12" db="EMBL/GenBank/DDBJ databases">
        <title>Genome assembly of Anisodus tanguticus.</title>
        <authorList>
            <person name="Wang Y.-J."/>
        </authorList>
    </citation>
    <scope>NUCLEOTIDE SEQUENCE</scope>
    <source>
        <strain evidence="2">KB-2021</strain>
        <tissue evidence="2">Leaf</tissue>
    </source>
</reference>
<dbReference type="AlphaFoldDB" id="A0AAE1SI18"/>
<gene>
    <name evidence="2" type="ORF">RND71_009439</name>
</gene>
<feature type="compositionally biased region" description="Basic residues" evidence="1">
    <location>
        <begin position="215"/>
        <end position="227"/>
    </location>
</feature>
<dbReference type="PANTHER" id="PTHR33729:SF6">
    <property type="entry name" value="METHYL-CPG-BINDING DOMAIN-CONTAINING PROTEIN 11"/>
    <property type="match status" value="1"/>
</dbReference>
<keyword evidence="3" id="KW-1185">Reference proteome</keyword>
<organism evidence="2 3">
    <name type="scientific">Anisodus tanguticus</name>
    <dbReference type="NCBI Taxonomy" id="243964"/>
    <lineage>
        <taxon>Eukaryota</taxon>
        <taxon>Viridiplantae</taxon>
        <taxon>Streptophyta</taxon>
        <taxon>Embryophyta</taxon>
        <taxon>Tracheophyta</taxon>
        <taxon>Spermatophyta</taxon>
        <taxon>Magnoliopsida</taxon>
        <taxon>eudicotyledons</taxon>
        <taxon>Gunneridae</taxon>
        <taxon>Pentapetalae</taxon>
        <taxon>asterids</taxon>
        <taxon>lamiids</taxon>
        <taxon>Solanales</taxon>
        <taxon>Solanaceae</taxon>
        <taxon>Solanoideae</taxon>
        <taxon>Hyoscyameae</taxon>
        <taxon>Anisodus</taxon>
    </lineage>
</organism>
<sequence length="274" mass="30737">MRLYFAPTGRRSLQGKGCGDIEVTPGGRQSRVWRGTGETSRRSSRISGKAKAAESEPPAKRSRKSSASKKDVKHKEETEAAKDENDVDVIFYVIYKDNTNFAQDGRDSKRNEIVFLHQRGRRSLQGKGCGEYRSHTPVVGNHEFAANGRNFKKILKDRRKGKGGRKDSKRNEIVFCTNGGRSLQRKGCKADVEVTPGGPAITSLVWREQGETSRRSSRIGGKAKRQKVSLQSQNEARKSSTSKKDVKHKEESEATKDENDVDVIFYVIYKDNTK</sequence>
<feature type="compositionally biased region" description="Basic and acidic residues" evidence="1">
    <location>
        <begin position="235"/>
        <end position="256"/>
    </location>
</feature>
<protein>
    <submittedName>
        <fullName evidence="2">Uncharacterized protein</fullName>
    </submittedName>
</protein>